<evidence type="ECO:0000259" key="3">
    <source>
        <dbReference type="Pfam" id="PF05598"/>
    </source>
</evidence>
<dbReference type="PATRIC" id="fig|294.133.peg.6098"/>
<dbReference type="Proteomes" id="UP000033400">
    <property type="component" value="Unassembled WGS sequence"/>
</dbReference>
<dbReference type="EMBL" id="LACH01000008">
    <property type="protein sequence ID" value="KJZ66909.1"/>
    <property type="molecule type" value="Genomic_DNA"/>
</dbReference>
<sequence>MKRFIQGEHRGQSTLLPESLDDYVSDTNPVRVVDVFVDELDLAKLGFDGVIPAETGRPAYHPAILLKIYIYGYLNRVQSSRRLEREAQRNVELMWLTGRLMPDFKTIANFRKDNSKAIRGVCRQFVVLCQQLGLFGENLVAIDGSKFKAVNNRDRNFTSAKLKRRMEEVESSINRYLTALDAADRQEPTASEPSAVRLEEKITKLKTQMKELQAIEIQLNESPDKQVSLTDPDARSMMTRGTGIVGYNVQTAVDTQHHLIVAHEVTNYGSDRDQLSSMAKQARDAMASETLAVVADRGYFKSEEILACHDADITAYVPKPMTSSAKADGRFDKDVFVYDATKNEYICPAGESLPWRFSSIEKGMNMHCYWSSKCQGCALKTQCTPSKNRRVRRWEHEAVLEEMQRRLNHAPDMMRIRKRTVEHPFGTLKQWMGSTHFLMRKLVGVSAEMSLNVLAYNMKRVMNIIGTAGLLKAMAA</sequence>
<evidence type="ECO:0000259" key="2">
    <source>
        <dbReference type="Pfam" id="PF01609"/>
    </source>
</evidence>
<evidence type="ECO:0000313" key="5">
    <source>
        <dbReference type="Proteomes" id="UP000033400"/>
    </source>
</evidence>
<keyword evidence="1" id="KW-0175">Coiled coil</keyword>
<dbReference type="InterPro" id="IPR047629">
    <property type="entry name" value="IS1182_transpos"/>
</dbReference>
<dbReference type="AlphaFoldDB" id="A0A0F4VDU3"/>
<dbReference type="NCBIfam" id="NF033551">
    <property type="entry name" value="transpos_IS1182"/>
    <property type="match status" value="1"/>
</dbReference>
<feature type="domain" description="Transposase IS4-like" evidence="2">
    <location>
        <begin position="232"/>
        <end position="458"/>
    </location>
</feature>
<dbReference type="GO" id="GO:0006313">
    <property type="term" value="P:DNA transposition"/>
    <property type="evidence" value="ECO:0007669"/>
    <property type="project" value="InterPro"/>
</dbReference>
<dbReference type="PANTHER" id="PTHR33408">
    <property type="entry name" value="TRANSPOSASE"/>
    <property type="match status" value="1"/>
</dbReference>
<dbReference type="InterPro" id="IPR002559">
    <property type="entry name" value="Transposase_11"/>
</dbReference>
<protein>
    <submittedName>
        <fullName evidence="4">Transposase</fullName>
    </submittedName>
</protein>
<proteinExistence type="predicted"/>
<dbReference type="Pfam" id="PF01609">
    <property type="entry name" value="DDE_Tnp_1"/>
    <property type="match status" value="1"/>
</dbReference>
<reference evidence="4 5" key="1">
    <citation type="submission" date="2015-03" db="EMBL/GenBank/DDBJ databases">
        <title>Comparative genomics of Pseudomonas insights into diversity of traits involved in vanlence and defense.</title>
        <authorList>
            <person name="Qin Y."/>
        </authorList>
    </citation>
    <scope>NUCLEOTIDE SEQUENCE [LARGE SCALE GENOMIC DNA]</scope>
    <source>
        <strain evidence="4 5">H24</strain>
    </source>
</reference>
<accession>A0A0F4VDU3</accession>
<feature type="domain" description="Transposase InsH N-terminal" evidence="3">
    <location>
        <begin position="19"/>
        <end position="112"/>
    </location>
</feature>
<dbReference type="InterPro" id="IPR008490">
    <property type="entry name" value="Transposase_InsH_N"/>
</dbReference>
<name>A0A0F4VDU3_PSEFL</name>
<feature type="coiled-coil region" evidence="1">
    <location>
        <begin position="159"/>
        <end position="218"/>
    </location>
</feature>
<comment type="caution">
    <text evidence="4">The sequence shown here is derived from an EMBL/GenBank/DDBJ whole genome shotgun (WGS) entry which is preliminary data.</text>
</comment>
<dbReference type="PANTHER" id="PTHR33408:SF2">
    <property type="entry name" value="TRANSPOSASE DDE DOMAIN-CONTAINING PROTEIN"/>
    <property type="match status" value="1"/>
</dbReference>
<evidence type="ECO:0000313" key="4">
    <source>
        <dbReference type="EMBL" id="KJZ66909.1"/>
    </source>
</evidence>
<dbReference type="GO" id="GO:0003677">
    <property type="term" value="F:DNA binding"/>
    <property type="evidence" value="ECO:0007669"/>
    <property type="project" value="InterPro"/>
</dbReference>
<organism evidence="4 5">
    <name type="scientific">Pseudomonas fluorescens</name>
    <dbReference type="NCBI Taxonomy" id="294"/>
    <lineage>
        <taxon>Bacteria</taxon>
        <taxon>Pseudomonadati</taxon>
        <taxon>Pseudomonadota</taxon>
        <taxon>Gammaproteobacteria</taxon>
        <taxon>Pseudomonadales</taxon>
        <taxon>Pseudomonadaceae</taxon>
        <taxon>Pseudomonas</taxon>
    </lineage>
</organism>
<gene>
    <name evidence="4" type="ORF">VD17_05945</name>
</gene>
<evidence type="ECO:0000256" key="1">
    <source>
        <dbReference type="SAM" id="Coils"/>
    </source>
</evidence>
<dbReference type="RefSeq" id="WP_046053084.1">
    <property type="nucleotide sequence ID" value="NZ_LACH01000008.1"/>
</dbReference>
<dbReference type="GO" id="GO:0004803">
    <property type="term" value="F:transposase activity"/>
    <property type="evidence" value="ECO:0007669"/>
    <property type="project" value="InterPro"/>
</dbReference>
<dbReference type="Pfam" id="PF05598">
    <property type="entry name" value="DUF772"/>
    <property type="match status" value="1"/>
</dbReference>
<dbReference type="OrthoDB" id="9182628at2"/>